<name>A0A075P2N3_9ALTE</name>
<protein>
    <submittedName>
        <fullName evidence="4">Lactamase</fullName>
    </submittedName>
</protein>
<comment type="similarity">
    <text evidence="1">Belongs to the metallo-beta-lactamase superfamily. Class-B beta-lactamase family.</text>
</comment>
<feature type="signal peptide" evidence="2">
    <location>
        <begin position="1"/>
        <end position="24"/>
    </location>
</feature>
<feature type="domain" description="Metallo-beta-lactamase" evidence="3">
    <location>
        <begin position="56"/>
        <end position="230"/>
    </location>
</feature>
<dbReference type="AlphaFoldDB" id="A0A075P2N3"/>
<accession>A0A075P2N3</accession>
<dbReference type="InterPro" id="IPR001279">
    <property type="entry name" value="Metallo-B-lactamas"/>
</dbReference>
<dbReference type="GO" id="GO:0017001">
    <property type="term" value="P:antibiotic catabolic process"/>
    <property type="evidence" value="ECO:0007669"/>
    <property type="project" value="UniProtKB-ARBA"/>
</dbReference>
<dbReference type="GeneID" id="78256440"/>
<evidence type="ECO:0000313" key="5">
    <source>
        <dbReference type="Proteomes" id="UP000056090"/>
    </source>
</evidence>
<evidence type="ECO:0000256" key="2">
    <source>
        <dbReference type="SAM" id="SignalP"/>
    </source>
</evidence>
<dbReference type="CDD" id="cd16282">
    <property type="entry name" value="metallo-hydrolase-like_MBL-fold"/>
    <property type="match status" value="1"/>
</dbReference>
<dbReference type="InterPro" id="IPR036866">
    <property type="entry name" value="RibonucZ/Hydroxyglut_hydro"/>
</dbReference>
<dbReference type="Gene3D" id="3.60.15.10">
    <property type="entry name" value="Ribonuclease Z/Hydroxyacylglutathione hydrolase-like"/>
    <property type="match status" value="1"/>
</dbReference>
<evidence type="ECO:0000256" key="1">
    <source>
        <dbReference type="ARBA" id="ARBA00005250"/>
    </source>
</evidence>
<proteinExistence type="inferred from homology"/>
<dbReference type="Proteomes" id="UP000056090">
    <property type="component" value="Chromosome"/>
</dbReference>
<dbReference type="SMART" id="SM00849">
    <property type="entry name" value="Lactamase_B"/>
    <property type="match status" value="1"/>
</dbReference>
<dbReference type="PANTHER" id="PTHR42951">
    <property type="entry name" value="METALLO-BETA-LACTAMASE DOMAIN-CONTAINING"/>
    <property type="match status" value="1"/>
</dbReference>
<keyword evidence="5" id="KW-1185">Reference proteome</keyword>
<reference evidence="4 5" key="1">
    <citation type="submission" date="2014-06" db="EMBL/GenBank/DDBJ databases">
        <title>Genomes of Alteromonas australica, a world apart.</title>
        <authorList>
            <person name="Gonzaga A."/>
            <person name="Lopez-Perez M."/>
            <person name="Rodriguez-Valera F."/>
        </authorList>
    </citation>
    <scope>NUCLEOTIDE SEQUENCE [LARGE SCALE GENOMIC DNA]</scope>
    <source>
        <strain evidence="4 5">H 17</strain>
    </source>
</reference>
<dbReference type="InterPro" id="IPR050855">
    <property type="entry name" value="NDM-1-like"/>
</dbReference>
<dbReference type="SUPFAM" id="SSF56281">
    <property type="entry name" value="Metallo-hydrolase/oxidoreductase"/>
    <property type="match status" value="1"/>
</dbReference>
<dbReference type="EMBL" id="CP008849">
    <property type="protein sequence ID" value="AIG00112.1"/>
    <property type="molecule type" value="Genomic_DNA"/>
</dbReference>
<evidence type="ECO:0000313" key="4">
    <source>
        <dbReference type="EMBL" id="AIG00112.1"/>
    </source>
</evidence>
<dbReference type="eggNOG" id="COG0491">
    <property type="taxonomic scope" value="Bacteria"/>
</dbReference>
<dbReference type="PANTHER" id="PTHR42951:SF4">
    <property type="entry name" value="ACYL-COENZYME A THIOESTERASE MBLAC2"/>
    <property type="match status" value="1"/>
</dbReference>
<keyword evidence="2" id="KW-0732">Signal</keyword>
<organism evidence="4 5">
    <name type="scientific">Alteromonas australica</name>
    <dbReference type="NCBI Taxonomy" id="589873"/>
    <lineage>
        <taxon>Bacteria</taxon>
        <taxon>Pseudomonadati</taxon>
        <taxon>Pseudomonadota</taxon>
        <taxon>Gammaproteobacteria</taxon>
        <taxon>Alteromonadales</taxon>
        <taxon>Alteromonadaceae</taxon>
        <taxon>Alteromonas/Salinimonas group</taxon>
        <taxon>Alteromonas</taxon>
    </lineage>
</organism>
<gene>
    <name evidence="4" type="ORF">EP13_16265</name>
</gene>
<dbReference type="Pfam" id="PF00753">
    <property type="entry name" value="Lactamase_B"/>
    <property type="match status" value="1"/>
</dbReference>
<evidence type="ECO:0000259" key="3">
    <source>
        <dbReference type="SMART" id="SM00849"/>
    </source>
</evidence>
<dbReference type="RefSeq" id="WP_044058136.1">
    <property type="nucleotide sequence ID" value="NZ_CBCSKJ010000008.1"/>
</dbReference>
<feature type="chain" id="PRO_5001708062" evidence="2">
    <location>
        <begin position="25"/>
        <end position="296"/>
    </location>
</feature>
<sequence>MNTVPRSKNMVMAALFAIVPFAFSAVNTAVAQDQFADVEVKATAIKGSVHMLTGMGGNIGVSAGDDGILIIDDQFAPLAEKIAAQLGQLGNNAPKYVINTHYHGDHTGSNAFFHSHKGATILAHENVRIRLANDEKVKPEALPAITYEDGIKIHFNGETLHVMHLEVGHTDGDSVVWFEQPNVMHTGDLFFNGMFPYIDQGAGGNVEGYMESVTQLLKKIDDDTVIIPGHGKLSYKAEYKRFLAMIDETFNYVKALKQEGKTLDEVKALGLEEKWADWSWNFITEEKWITTLYTDA</sequence>
<dbReference type="KEGG" id="aal:EP13_16265"/>